<dbReference type="InterPro" id="IPR027417">
    <property type="entry name" value="P-loop_NTPase"/>
</dbReference>
<dbReference type="GO" id="GO:0016887">
    <property type="term" value="F:ATP hydrolysis activity"/>
    <property type="evidence" value="ECO:0007669"/>
    <property type="project" value="InterPro"/>
</dbReference>
<feature type="coiled-coil region" evidence="7">
    <location>
        <begin position="649"/>
        <end position="788"/>
    </location>
</feature>
<evidence type="ECO:0000256" key="4">
    <source>
        <dbReference type="ARBA" id="ARBA00022840"/>
    </source>
</evidence>
<dbReference type="SUPFAM" id="SSF52540">
    <property type="entry name" value="P-loop containing nucleoside triphosphate hydrolases"/>
    <property type="match status" value="1"/>
</dbReference>
<reference evidence="9 10" key="1">
    <citation type="journal article" date="2019" name="Nat. Microbiol.">
        <title>Mediterranean grassland soil C-N compound turnover is dependent on rainfall and depth, and is mediated by genomically divergent microorganisms.</title>
        <authorList>
            <person name="Diamond S."/>
            <person name="Andeer P.F."/>
            <person name="Li Z."/>
            <person name="Crits-Christoph A."/>
            <person name="Burstein D."/>
            <person name="Anantharaman K."/>
            <person name="Lane K.R."/>
            <person name="Thomas B.C."/>
            <person name="Pan C."/>
            <person name="Northen T.R."/>
            <person name="Banfield J.F."/>
        </authorList>
    </citation>
    <scope>NUCLEOTIDE SEQUENCE [LARGE SCALE GENOMIC DNA]</scope>
    <source>
        <strain evidence="9">WS_2</strain>
    </source>
</reference>
<dbReference type="GO" id="GO:0005694">
    <property type="term" value="C:chromosome"/>
    <property type="evidence" value="ECO:0007669"/>
    <property type="project" value="InterPro"/>
</dbReference>
<keyword evidence="6 7" id="KW-0238">DNA-binding</keyword>
<dbReference type="GO" id="GO:0007059">
    <property type="term" value="P:chromosome segregation"/>
    <property type="evidence" value="ECO:0007669"/>
    <property type="project" value="UniProtKB-UniRule"/>
</dbReference>
<evidence type="ECO:0000256" key="6">
    <source>
        <dbReference type="ARBA" id="ARBA00023125"/>
    </source>
</evidence>
<feature type="coiled-coil region" evidence="7">
    <location>
        <begin position="320"/>
        <end position="347"/>
    </location>
</feature>
<evidence type="ECO:0000256" key="7">
    <source>
        <dbReference type="HAMAP-Rule" id="MF_01894"/>
    </source>
</evidence>
<dbReference type="CDD" id="cd03278">
    <property type="entry name" value="ABC_SMC_barmotin"/>
    <property type="match status" value="1"/>
</dbReference>
<comment type="domain">
    <text evidence="7">Contains large globular domains required for ATP hydrolysis at each terminus and a third globular domain forming a flexible hinge near the middle of the molecule. These domains are separated by coiled-coil structures.</text>
</comment>
<dbReference type="GO" id="GO:0003677">
    <property type="term" value="F:DNA binding"/>
    <property type="evidence" value="ECO:0007669"/>
    <property type="project" value="UniProtKB-UniRule"/>
</dbReference>
<dbReference type="Gene3D" id="3.30.70.1620">
    <property type="match status" value="1"/>
</dbReference>
<keyword evidence="5 7" id="KW-0175">Coiled coil</keyword>
<dbReference type="PANTHER" id="PTHR43977">
    <property type="entry name" value="STRUCTURAL MAINTENANCE OF CHROMOSOMES PROTEIN 3"/>
    <property type="match status" value="1"/>
</dbReference>
<dbReference type="EMBL" id="VBOS01000302">
    <property type="protein sequence ID" value="TMQ53320.1"/>
    <property type="molecule type" value="Genomic_DNA"/>
</dbReference>
<evidence type="ECO:0000256" key="5">
    <source>
        <dbReference type="ARBA" id="ARBA00023054"/>
    </source>
</evidence>
<dbReference type="InterPro" id="IPR003395">
    <property type="entry name" value="RecF/RecN/SMC_N"/>
</dbReference>
<keyword evidence="2 7" id="KW-0963">Cytoplasm</keyword>
<dbReference type="Pfam" id="PF06470">
    <property type="entry name" value="SMC_hinge"/>
    <property type="match status" value="1"/>
</dbReference>
<evidence type="ECO:0000256" key="3">
    <source>
        <dbReference type="ARBA" id="ARBA00022741"/>
    </source>
</evidence>
<dbReference type="GO" id="GO:0006260">
    <property type="term" value="P:DNA replication"/>
    <property type="evidence" value="ECO:0007669"/>
    <property type="project" value="UniProtKB-UniRule"/>
</dbReference>
<dbReference type="InterPro" id="IPR010935">
    <property type="entry name" value="SMC_hinge"/>
</dbReference>
<dbReference type="HAMAP" id="MF_01894">
    <property type="entry name" value="Smc_prok"/>
    <property type="match status" value="1"/>
</dbReference>
<proteinExistence type="inferred from homology"/>
<feature type="coiled-coil region" evidence="7">
    <location>
        <begin position="167"/>
        <end position="215"/>
    </location>
</feature>
<dbReference type="GO" id="GO:0007062">
    <property type="term" value="P:sister chromatid cohesion"/>
    <property type="evidence" value="ECO:0007669"/>
    <property type="project" value="InterPro"/>
</dbReference>
<evidence type="ECO:0000256" key="2">
    <source>
        <dbReference type="ARBA" id="ARBA00022490"/>
    </source>
</evidence>
<dbReference type="InterPro" id="IPR036277">
    <property type="entry name" value="SMC_hinge_sf"/>
</dbReference>
<evidence type="ECO:0000256" key="1">
    <source>
        <dbReference type="ARBA" id="ARBA00004496"/>
    </source>
</evidence>
<dbReference type="SUPFAM" id="SSF75553">
    <property type="entry name" value="Smc hinge domain"/>
    <property type="match status" value="1"/>
</dbReference>
<dbReference type="Gene3D" id="1.20.1060.20">
    <property type="match status" value="1"/>
</dbReference>
<dbReference type="Pfam" id="PF02463">
    <property type="entry name" value="SMC_N"/>
    <property type="match status" value="1"/>
</dbReference>
<feature type="domain" description="SMC hinge" evidence="8">
    <location>
        <begin position="495"/>
        <end position="609"/>
    </location>
</feature>
<evidence type="ECO:0000313" key="9">
    <source>
        <dbReference type="EMBL" id="TMQ53320.1"/>
    </source>
</evidence>
<comment type="subcellular location">
    <subcellularLocation>
        <location evidence="1 7">Cytoplasm</location>
    </subcellularLocation>
</comment>
<accession>A0A538SPM5</accession>
<evidence type="ECO:0000313" key="10">
    <source>
        <dbReference type="Proteomes" id="UP000317716"/>
    </source>
</evidence>
<keyword evidence="3 7" id="KW-0547">Nucleotide-binding</keyword>
<dbReference type="GO" id="GO:0005524">
    <property type="term" value="F:ATP binding"/>
    <property type="evidence" value="ECO:0007669"/>
    <property type="project" value="UniProtKB-UniRule"/>
</dbReference>
<dbReference type="PIRSF" id="PIRSF005719">
    <property type="entry name" value="SMC"/>
    <property type="match status" value="1"/>
</dbReference>
<evidence type="ECO:0000259" key="8">
    <source>
        <dbReference type="SMART" id="SM00968"/>
    </source>
</evidence>
<dbReference type="GO" id="GO:0005737">
    <property type="term" value="C:cytoplasm"/>
    <property type="evidence" value="ECO:0007669"/>
    <property type="project" value="UniProtKB-SubCell"/>
</dbReference>
<dbReference type="Gene3D" id="1.10.287.1490">
    <property type="match status" value="1"/>
</dbReference>
<name>A0A538SPM5_UNCEI</name>
<comment type="caution">
    <text evidence="9">The sequence shown here is derived from an EMBL/GenBank/DDBJ whole genome shotgun (WGS) entry which is preliminary data.</text>
</comment>
<dbReference type="SMART" id="SM00968">
    <property type="entry name" value="SMC_hinge"/>
    <property type="match status" value="1"/>
</dbReference>
<feature type="coiled-coil region" evidence="7">
    <location>
        <begin position="390"/>
        <end position="438"/>
    </location>
</feature>
<dbReference type="NCBIfam" id="TIGR02168">
    <property type="entry name" value="SMC_prok_B"/>
    <property type="match status" value="1"/>
</dbReference>
<comment type="subunit">
    <text evidence="7">Homodimer.</text>
</comment>
<dbReference type="InterPro" id="IPR024704">
    <property type="entry name" value="SMC"/>
</dbReference>
<gene>
    <name evidence="7 9" type="primary">smc</name>
    <name evidence="9" type="ORF">E6K72_08555</name>
</gene>
<dbReference type="FunFam" id="3.40.50.300:FF:000901">
    <property type="entry name" value="Chromosome partition protein Smc"/>
    <property type="match status" value="1"/>
</dbReference>
<dbReference type="Gene3D" id="6.10.140.1720">
    <property type="match status" value="1"/>
</dbReference>
<sequence length="1167" mass="129058">MFLEKLELQGFKSFVDKTEILFGGGITGVIGPNGCGKTNVSDAIRWVMGEQSARQLRGDSMEDVIFSGSPKRKPLGLAEVHITLRNDRGVLPTEYSEVTISRRVFRSGMSEYFLNKTPCRLKDIRDLFFDTGMGSHAYSVIERQMVDHVLSDNSGHRRFLFEEASGITKYKARKKEALAKLEATEGDLTRLNDIVFEIERELRALARQVAKARRHQRLREEVRDLDLELTAGHVEALRRREIESRDQWQEETVRREGVAAALGALEAGLNDQKLALLELERELTTAQGGLRDREAAAEAAAMRERMQETVGREREAVERRTALAAERDAAQNAAEAAEHDLAAVDAELRGRRDLATERKQLSLDLFSTEGEKRGACERIRERQSSLAERRDAAAARRAELESRVADLGRRLEAGVAGRRDLEVEREEAERTVSEVAASIEALAASVRESAAALAKRREVAAAAESRLKTLLELKREFEGVSEGVKALMGAGRRPAGVLGVVADVLEVPALYLDALEASLGEASAFVLVEDRAALTRALERLRGLDLGRATLVDLASLAPVAPPAIPEGEGVVGRASEVVRCGDRFRPLVERLLGSVVVVLNRETASRLAAGAEGGLRFVSLDGEVWERGRVRAGSAKSLSGLLHREMEIRDLSGQLADETLAIEAQERELLALESGRARLLADRAAAEAEVELRRVALEALVREREAAERESQWAVAESEDRGREVAAVEAELETLARALQQAEEELAAFQRELDQARAQLADLDGAVNALESRRDTGSKRAQEAREKLLALSRDEGEWQAEWARAEQTRRELEAGLSARAAERGASHSQIEEIEAEISGLSAGLTGLLEGESSQRERVVELQKGFAALRTAVQAAEEEARGRRFEHTELAELLHQLELARVQARGELDRTFERLRSEYQMDPESWTPEPPEAGFDDAAVRRQLEEARQKLQTLGAVNLLALEEYTKKKERHSFLVQQRSDLTSARVQLLEAIEKINVTASQLFSETFVKVQEHFRDIFKTLFEGGDAELRMVGEDPLECEIEIAAKPRGKHLQSISLMSGGERALTAIALLFAIYLVKPSPFCLLDEVDAPLDDANVDRFLSMLERFSAKTQFIVITHNKRTMEAAGSLYGVTMEELGVSKLVSVRFESSSNGQGASRELQEVGVG</sequence>
<dbReference type="GO" id="GO:0030261">
    <property type="term" value="P:chromosome condensation"/>
    <property type="evidence" value="ECO:0007669"/>
    <property type="project" value="InterPro"/>
</dbReference>
<dbReference type="SUPFAM" id="SSF57997">
    <property type="entry name" value="Tropomyosin"/>
    <property type="match status" value="1"/>
</dbReference>
<comment type="similarity">
    <text evidence="7">Belongs to the SMC family.</text>
</comment>
<comment type="function">
    <text evidence="7">Required for chromosome condensation and partitioning.</text>
</comment>
<keyword evidence="4 7" id="KW-0067">ATP-binding</keyword>
<dbReference type="Gene3D" id="3.40.50.300">
    <property type="entry name" value="P-loop containing nucleotide triphosphate hydrolases"/>
    <property type="match status" value="2"/>
</dbReference>
<dbReference type="InterPro" id="IPR011890">
    <property type="entry name" value="SMC_prok"/>
</dbReference>
<dbReference type="Proteomes" id="UP000317716">
    <property type="component" value="Unassembled WGS sequence"/>
</dbReference>
<organism evidence="9 10">
    <name type="scientific">Eiseniibacteriota bacterium</name>
    <dbReference type="NCBI Taxonomy" id="2212470"/>
    <lineage>
        <taxon>Bacteria</taxon>
        <taxon>Candidatus Eiseniibacteriota</taxon>
    </lineage>
</organism>
<dbReference type="AlphaFoldDB" id="A0A538SPM5"/>
<protein>
    <recommendedName>
        <fullName evidence="7">Chromosome partition protein Smc</fullName>
    </recommendedName>
</protein>
<feature type="binding site" evidence="7">
    <location>
        <begin position="32"/>
        <end position="39"/>
    </location>
    <ligand>
        <name>ATP</name>
        <dbReference type="ChEBI" id="CHEBI:30616"/>
    </ligand>
</feature>